<evidence type="ECO:0000256" key="2">
    <source>
        <dbReference type="ARBA" id="ARBA00023002"/>
    </source>
</evidence>
<dbReference type="GO" id="GO:0016491">
    <property type="term" value="F:oxidoreductase activity"/>
    <property type="evidence" value="ECO:0007669"/>
    <property type="project" value="UniProtKB-KW"/>
</dbReference>
<dbReference type="InterPro" id="IPR002347">
    <property type="entry name" value="SDR_fam"/>
</dbReference>
<keyword evidence="3" id="KW-0812">Transmembrane</keyword>
<feature type="transmembrane region" description="Helical" evidence="3">
    <location>
        <begin position="25"/>
        <end position="49"/>
    </location>
</feature>
<proteinExistence type="inferred from homology"/>
<gene>
    <name evidence="5" type="ORF">C8F04DRAFT_1068430</name>
    <name evidence="4" type="ORF">C8F04DRAFT_1093294</name>
</gene>
<evidence type="ECO:0000313" key="6">
    <source>
        <dbReference type="Proteomes" id="UP001218188"/>
    </source>
</evidence>
<dbReference type="AlphaFoldDB" id="A0AAD6T0C1"/>
<comment type="similarity">
    <text evidence="1">Belongs to the short-chain dehydrogenases/reductases (SDR) family.</text>
</comment>
<organism evidence="4 6">
    <name type="scientific">Mycena alexandri</name>
    <dbReference type="NCBI Taxonomy" id="1745969"/>
    <lineage>
        <taxon>Eukaryota</taxon>
        <taxon>Fungi</taxon>
        <taxon>Dikarya</taxon>
        <taxon>Basidiomycota</taxon>
        <taxon>Agaricomycotina</taxon>
        <taxon>Agaricomycetes</taxon>
        <taxon>Agaricomycetidae</taxon>
        <taxon>Agaricales</taxon>
        <taxon>Marasmiineae</taxon>
        <taxon>Mycenaceae</taxon>
        <taxon>Mycena</taxon>
    </lineage>
</organism>
<keyword evidence="2" id="KW-0560">Oxidoreductase</keyword>
<dbReference type="EMBL" id="JARJCM010000038">
    <property type="protein sequence ID" value="KAJ7037321.1"/>
    <property type="molecule type" value="Genomic_DNA"/>
</dbReference>
<dbReference type="Pfam" id="PF00106">
    <property type="entry name" value="adh_short"/>
    <property type="match status" value="1"/>
</dbReference>
<evidence type="ECO:0000256" key="1">
    <source>
        <dbReference type="ARBA" id="ARBA00006484"/>
    </source>
</evidence>
<dbReference type="InterPro" id="IPR036291">
    <property type="entry name" value="NAD(P)-bd_dom_sf"/>
</dbReference>
<name>A0AAD6T0C1_9AGAR</name>
<evidence type="ECO:0000313" key="4">
    <source>
        <dbReference type="EMBL" id="KAJ7037321.1"/>
    </source>
</evidence>
<dbReference type="Gene3D" id="3.40.50.720">
    <property type="entry name" value="NAD(P)-binding Rossmann-like Domain"/>
    <property type="match status" value="1"/>
</dbReference>
<dbReference type="PANTHER" id="PTHR43899:SF13">
    <property type="entry name" value="RH59310P"/>
    <property type="match status" value="1"/>
</dbReference>
<dbReference type="EMBL" id="JARJCM010000005">
    <property type="protein sequence ID" value="KAJ7045321.1"/>
    <property type="molecule type" value="Genomic_DNA"/>
</dbReference>
<dbReference type="Proteomes" id="UP001218188">
    <property type="component" value="Unassembled WGS sequence"/>
</dbReference>
<dbReference type="GO" id="GO:0005783">
    <property type="term" value="C:endoplasmic reticulum"/>
    <property type="evidence" value="ECO:0007669"/>
    <property type="project" value="TreeGrafter"/>
</dbReference>
<protein>
    <recommendedName>
        <fullName evidence="7">NAD(P)-binding protein</fullName>
    </recommendedName>
</protein>
<keyword evidence="3" id="KW-1133">Transmembrane helix</keyword>
<evidence type="ECO:0000313" key="5">
    <source>
        <dbReference type="EMBL" id="KAJ7045321.1"/>
    </source>
</evidence>
<dbReference type="PRINTS" id="PR00081">
    <property type="entry name" value="GDHRDH"/>
</dbReference>
<dbReference type="SUPFAM" id="SSF51735">
    <property type="entry name" value="NAD(P)-binding Rossmann-fold domains"/>
    <property type="match status" value="1"/>
</dbReference>
<accession>A0AAD6T0C1</accession>
<keyword evidence="3" id="KW-0472">Membrane</keyword>
<dbReference type="PANTHER" id="PTHR43899">
    <property type="entry name" value="RH59310P"/>
    <property type="match status" value="1"/>
</dbReference>
<reference evidence="4" key="1">
    <citation type="submission" date="2023-03" db="EMBL/GenBank/DDBJ databases">
        <title>Massive genome expansion in bonnet fungi (Mycena s.s.) driven by repeated elements and novel gene families across ecological guilds.</title>
        <authorList>
            <consortium name="Lawrence Berkeley National Laboratory"/>
            <person name="Harder C.B."/>
            <person name="Miyauchi S."/>
            <person name="Viragh M."/>
            <person name="Kuo A."/>
            <person name="Thoen E."/>
            <person name="Andreopoulos B."/>
            <person name="Lu D."/>
            <person name="Skrede I."/>
            <person name="Drula E."/>
            <person name="Henrissat B."/>
            <person name="Morin E."/>
            <person name="Kohler A."/>
            <person name="Barry K."/>
            <person name="LaButti K."/>
            <person name="Morin E."/>
            <person name="Salamov A."/>
            <person name="Lipzen A."/>
            <person name="Mereny Z."/>
            <person name="Hegedus B."/>
            <person name="Baldrian P."/>
            <person name="Stursova M."/>
            <person name="Weitz H."/>
            <person name="Taylor A."/>
            <person name="Grigoriev I.V."/>
            <person name="Nagy L.G."/>
            <person name="Martin F."/>
            <person name="Kauserud H."/>
        </authorList>
    </citation>
    <scope>NUCLEOTIDE SEQUENCE</scope>
    <source>
        <strain evidence="4">CBHHK200</strain>
    </source>
</reference>
<evidence type="ECO:0008006" key="7">
    <source>
        <dbReference type="Google" id="ProtNLM"/>
    </source>
</evidence>
<sequence>MTSSSPKSNFNSHFGAHPTSTLTTVFTAFGTLIATYYAYKIFSFLYLFIFHRSTISRYLQPAVTPAASSTSKQRSWALITGASDGIGLAFAHELAFEGFHIILHGRSPTKLAAVETALKLQYPHISTRLFVLDAYPCSAPAIDDYVRGLAKEGLCIRILINNIGGGSLVSPTFRPLTHLMAEEVQKLFDLNVGFPTLLTRALLPIMQEPALVLNLGSFVSHIPGPWLTVYAGSKAFNMSWSRSLGVELRAEGRDVEVIGLVVGEVQSAGHPGPVGPVMCSSRTLARSALDKVGCGRHTVAPWWRHAVILALVECLPDALLNWSMVRTTRSFMEEEKRILEVEKRNL</sequence>
<dbReference type="PIRSF" id="PIRSF000126">
    <property type="entry name" value="11-beta-HSD1"/>
    <property type="match status" value="1"/>
</dbReference>
<comment type="caution">
    <text evidence="4">The sequence shown here is derived from an EMBL/GenBank/DDBJ whole genome shotgun (WGS) entry which is preliminary data.</text>
</comment>
<keyword evidence="6" id="KW-1185">Reference proteome</keyword>
<evidence type="ECO:0000256" key="3">
    <source>
        <dbReference type="SAM" id="Phobius"/>
    </source>
</evidence>
<dbReference type="InterPro" id="IPR051019">
    <property type="entry name" value="VLCFA-Steroid_DH"/>
</dbReference>